<gene>
    <name evidence="1" type="ORF">ACFQ4B_36125</name>
</gene>
<evidence type="ECO:0000313" key="1">
    <source>
        <dbReference type="EMBL" id="MFD1225519.1"/>
    </source>
</evidence>
<comment type="caution">
    <text evidence="1">The sequence shown here is derived from an EMBL/GenBank/DDBJ whole genome shotgun (WGS) entry which is preliminary data.</text>
</comment>
<dbReference type="RefSeq" id="WP_345585074.1">
    <property type="nucleotide sequence ID" value="NZ_BAABJG010000002.1"/>
</dbReference>
<accession>A0ABW3UZ28</accession>
<organism evidence="1 2">
    <name type="scientific">Paenibacillus vulneris</name>
    <dbReference type="NCBI Taxonomy" id="1133364"/>
    <lineage>
        <taxon>Bacteria</taxon>
        <taxon>Bacillati</taxon>
        <taxon>Bacillota</taxon>
        <taxon>Bacilli</taxon>
        <taxon>Bacillales</taxon>
        <taxon>Paenibacillaceae</taxon>
        <taxon>Paenibacillus</taxon>
    </lineage>
</organism>
<sequence>MGTPNYNLPLIDGNNTADIVKDYNALSGQVDTALKSIFQGATSTPTANTIMQRDASGRAQVAAPSSATDIARKAEVDAIRLDTSKSLLVEVRTSDPVNPEMGRIWFRSDL</sequence>
<name>A0ABW3UZ28_9BACL</name>
<dbReference type="Proteomes" id="UP001597180">
    <property type="component" value="Unassembled WGS sequence"/>
</dbReference>
<proteinExistence type="predicted"/>
<dbReference type="EMBL" id="JBHTLU010000065">
    <property type="protein sequence ID" value="MFD1225519.1"/>
    <property type="molecule type" value="Genomic_DNA"/>
</dbReference>
<evidence type="ECO:0000313" key="2">
    <source>
        <dbReference type="Proteomes" id="UP001597180"/>
    </source>
</evidence>
<keyword evidence="2" id="KW-1185">Reference proteome</keyword>
<protein>
    <submittedName>
        <fullName evidence="1">Uncharacterized protein</fullName>
    </submittedName>
</protein>
<reference evidence="2" key="1">
    <citation type="journal article" date="2019" name="Int. J. Syst. Evol. Microbiol.">
        <title>The Global Catalogue of Microorganisms (GCM) 10K type strain sequencing project: providing services to taxonomists for standard genome sequencing and annotation.</title>
        <authorList>
            <consortium name="The Broad Institute Genomics Platform"/>
            <consortium name="The Broad Institute Genome Sequencing Center for Infectious Disease"/>
            <person name="Wu L."/>
            <person name="Ma J."/>
        </authorList>
    </citation>
    <scope>NUCLEOTIDE SEQUENCE [LARGE SCALE GENOMIC DNA]</scope>
    <source>
        <strain evidence="2">CCUG 53270</strain>
    </source>
</reference>